<protein>
    <submittedName>
        <fullName evidence="2">Divalent-cation tolerance protein CutA</fullName>
    </submittedName>
</protein>
<dbReference type="OrthoDB" id="37622at2"/>
<dbReference type="InterPro" id="IPR015867">
    <property type="entry name" value="N-reg_PII/ATP_PRibTrfase_C"/>
</dbReference>
<evidence type="ECO:0000256" key="1">
    <source>
        <dbReference type="ARBA" id="ARBA00010169"/>
    </source>
</evidence>
<evidence type="ECO:0000313" key="2">
    <source>
        <dbReference type="EMBL" id="OXM70030.1"/>
    </source>
</evidence>
<dbReference type="Proteomes" id="UP000215199">
    <property type="component" value="Unassembled WGS sequence"/>
</dbReference>
<evidence type="ECO:0000313" key="3">
    <source>
        <dbReference type="Proteomes" id="UP000215199"/>
    </source>
</evidence>
<dbReference type="SUPFAM" id="SSF54913">
    <property type="entry name" value="GlnB-like"/>
    <property type="match status" value="1"/>
</dbReference>
<dbReference type="EMBL" id="NMUL01000006">
    <property type="protein sequence ID" value="OXM70030.1"/>
    <property type="molecule type" value="Genomic_DNA"/>
</dbReference>
<comment type="similarity">
    <text evidence="1">Belongs to the CutA family.</text>
</comment>
<dbReference type="PANTHER" id="PTHR23419:SF8">
    <property type="entry name" value="FI09726P"/>
    <property type="match status" value="1"/>
</dbReference>
<gene>
    <name evidence="2" type="ORF">CF165_06910</name>
</gene>
<accession>A0A229TG87</accession>
<keyword evidence="3" id="KW-1185">Reference proteome</keyword>
<name>A0A229TG87_9PSEU</name>
<comment type="caution">
    <text evidence="2">The sequence shown here is derived from an EMBL/GenBank/DDBJ whole genome shotgun (WGS) entry which is preliminary data.</text>
</comment>
<dbReference type="InterPro" id="IPR011322">
    <property type="entry name" value="N-reg_PII-like_a/b"/>
</dbReference>
<dbReference type="AlphaFoldDB" id="A0A229TG87"/>
<sequence length="109" mass="11840">MTAEHVIVTSTTDSESAARELAVNAIEARLGACAQIVGPVTSVYRWEGAVQTGREWRVEIKTTADRVPALTERLRQLHGYDLPEIIATPIEGGSGDYLTWVTTETRNGG</sequence>
<dbReference type="GO" id="GO:0010038">
    <property type="term" value="P:response to metal ion"/>
    <property type="evidence" value="ECO:0007669"/>
    <property type="project" value="InterPro"/>
</dbReference>
<dbReference type="Pfam" id="PF03091">
    <property type="entry name" value="CutA1"/>
    <property type="match status" value="1"/>
</dbReference>
<dbReference type="RefSeq" id="WP_093946574.1">
    <property type="nucleotide sequence ID" value="NZ_NMUL01000006.1"/>
</dbReference>
<dbReference type="InterPro" id="IPR004323">
    <property type="entry name" value="Ion_tolerance_CutA"/>
</dbReference>
<dbReference type="PANTHER" id="PTHR23419">
    <property type="entry name" value="DIVALENT CATION TOLERANCE CUTA-RELATED"/>
    <property type="match status" value="1"/>
</dbReference>
<proteinExistence type="inferred from homology"/>
<reference evidence="3" key="1">
    <citation type="submission" date="2017-07" db="EMBL/GenBank/DDBJ databases">
        <title>Comparative genome mining reveals phylogenetic distribution patterns of secondary metabolites in Amycolatopsis.</title>
        <authorList>
            <person name="Adamek M."/>
            <person name="Alanjary M."/>
            <person name="Sales-Ortells H."/>
            <person name="Goodfellow M."/>
            <person name="Bull A.T."/>
            <person name="Kalinowski J."/>
            <person name="Ziemert N."/>
        </authorList>
    </citation>
    <scope>NUCLEOTIDE SEQUENCE [LARGE SCALE GENOMIC DNA]</scope>
    <source>
        <strain evidence="3">H5</strain>
    </source>
</reference>
<organism evidence="2 3">
    <name type="scientific">Amycolatopsis vastitatis</name>
    <dbReference type="NCBI Taxonomy" id="1905142"/>
    <lineage>
        <taxon>Bacteria</taxon>
        <taxon>Bacillati</taxon>
        <taxon>Actinomycetota</taxon>
        <taxon>Actinomycetes</taxon>
        <taxon>Pseudonocardiales</taxon>
        <taxon>Pseudonocardiaceae</taxon>
        <taxon>Amycolatopsis</taxon>
    </lineage>
</organism>
<dbReference type="GO" id="GO:0005507">
    <property type="term" value="F:copper ion binding"/>
    <property type="evidence" value="ECO:0007669"/>
    <property type="project" value="TreeGrafter"/>
</dbReference>
<dbReference type="Gene3D" id="3.30.70.120">
    <property type="match status" value="1"/>
</dbReference>